<sequence length="58" mass="6462">MGAFGQFSLLCCSGMGRTYKEVTCSTLRDPIMTTCNHAFCRLLFLYVSYPAAPLHYSS</sequence>
<dbReference type="Proteomes" id="UP000004810">
    <property type="component" value="Unassembled WGS sequence"/>
</dbReference>
<dbReference type="EMBL" id="ADBV01003074">
    <property type="protein sequence ID" value="EJW82157.1"/>
    <property type="molecule type" value="Genomic_DNA"/>
</dbReference>
<evidence type="ECO:0000313" key="2">
    <source>
        <dbReference type="Proteomes" id="UP000004810"/>
    </source>
</evidence>
<comment type="caution">
    <text evidence="1">The sequence shown here is derived from an EMBL/GenBank/DDBJ whole genome shotgun (WGS) entry which is preliminary data.</text>
</comment>
<dbReference type="AlphaFoldDB" id="J9EY77"/>
<reference evidence="2" key="1">
    <citation type="submission" date="2012-08" db="EMBL/GenBank/DDBJ databases">
        <title>The Genome Sequence of Wuchereria bancrofti.</title>
        <authorList>
            <person name="Nutman T.B."/>
            <person name="Fink D.L."/>
            <person name="Russ C."/>
            <person name="Young S."/>
            <person name="Zeng Q."/>
            <person name="Koehrsen M."/>
            <person name="Alvarado L."/>
            <person name="Berlin A."/>
            <person name="Chapman S.B."/>
            <person name="Chen Z."/>
            <person name="Freedman E."/>
            <person name="Gellesch M."/>
            <person name="Goldberg J."/>
            <person name="Griggs A."/>
            <person name="Gujja S."/>
            <person name="Heilman E.R."/>
            <person name="Heiman D."/>
            <person name="Hepburn T."/>
            <person name="Howarth C."/>
            <person name="Jen D."/>
            <person name="Larson L."/>
            <person name="Lewis B."/>
            <person name="Mehta T."/>
            <person name="Park D."/>
            <person name="Pearson M."/>
            <person name="Roberts A."/>
            <person name="Saif S."/>
            <person name="Shea T."/>
            <person name="Shenoy N."/>
            <person name="Sisk P."/>
            <person name="Stolte C."/>
            <person name="Sykes S."/>
            <person name="Walk T."/>
            <person name="White J."/>
            <person name="Yandava C."/>
            <person name="Haas B."/>
            <person name="Henn M.R."/>
            <person name="Nusbaum C."/>
            <person name="Birren B."/>
        </authorList>
    </citation>
    <scope>NUCLEOTIDE SEQUENCE [LARGE SCALE GENOMIC DNA]</scope>
    <source>
        <strain evidence="2">NA</strain>
    </source>
</reference>
<dbReference type="SUPFAM" id="SSF57850">
    <property type="entry name" value="RING/U-box"/>
    <property type="match status" value="1"/>
</dbReference>
<proteinExistence type="predicted"/>
<name>J9EY77_WUCBA</name>
<protein>
    <submittedName>
        <fullName evidence="1">Uncharacterized protein</fullName>
    </submittedName>
</protein>
<accession>J9EY77</accession>
<evidence type="ECO:0000313" key="1">
    <source>
        <dbReference type="EMBL" id="EJW82157.1"/>
    </source>
</evidence>
<organism evidence="1 2">
    <name type="scientific">Wuchereria bancrofti</name>
    <dbReference type="NCBI Taxonomy" id="6293"/>
    <lineage>
        <taxon>Eukaryota</taxon>
        <taxon>Metazoa</taxon>
        <taxon>Ecdysozoa</taxon>
        <taxon>Nematoda</taxon>
        <taxon>Chromadorea</taxon>
        <taxon>Rhabditida</taxon>
        <taxon>Spirurina</taxon>
        <taxon>Spiruromorpha</taxon>
        <taxon>Filarioidea</taxon>
        <taxon>Onchocercidae</taxon>
        <taxon>Wuchereria</taxon>
    </lineage>
</organism>
<gene>
    <name evidence="1" type="ORF">WUBG_06932</name>
</gene>